<accession>A0AAW8W3S7</accession>
<feature type="compositionally biased region" description="Low complexity" evidence="1">
    <location>
        <begin position="255"/>
        <end position="276"/>
    </location>
</feature>
<protein>
    <submittedName>
        <fullName evidence="2">RecT family recombinase</fullName>
    </submittedName>
</protein>
<dbReference type="RefSeq" id="WP_313845278.1">
    <property type="nucleotide sequence ID" value="NZ_JAVLAM010000001.1"/>
</dbReference>
<evidence type="ECO:0000256" key="1">
    <source>
        <dbReference type="SAM" id="MobiDB-lite"/>
    </source>
</evidence>
<evidence type="ECO:0000313" key="2">
    <source>
        <dbReference type="EMBL" id="MDT7014671.1"/>
    </source>
</evidence>
<gene>
    <name evidence="2" type="ORF">RI532_09680</name>
</gene>
<reference evidence="2" key="1">
    <citation type="submission" date="2023-08" db="EMBL/GenBank/DDBJ databases">
        <authorList>
            <person name="Page C.A."/>
            <person name="Perez-Diaz I.M."/>
        </authorList>
    </citation>
    <scope>NUCLEOTIDE SEQUENCE</scope>
    <source>
        <strain evidence="2">3.8.38</strain>
    </source>
</reference>
<dbReference type="AlphaFoldDB" id="A0AAW8W3S7"/>
<dbReference type="EMBL" id="JAVLAM010000001">
    <property type="protein sequence ID" value="MDT7014671.1"/>
    <property type="molecule type" value="Genomic_DNA"/>
</dbReference>
<feature type="region of interest" description="Disordered" evidence="1">
    <location>
        <begin position="246"/>
        <end position="321"/>
    </location>
</feature>
<dbReference type="NCBIfam" id="TIGR00616">
    <property type="entry name" value="rect"/>
    <property type="match status" value="1"/>
</dbReference>
<dbReference type="Pfam" id="PF03837">
    <property type="entry name" value="RecT"/>
    <property type="match status" value="1"/>
</dbReference>
<organism evidence="2 3">
    <name type="scientific">Levilactobacillus namurensis</name>
    <dbReference type="NCBI Taxonomy" id="380393"/>
    <lineage>
        <taxon>Bacteria</taxon>
        <taxon>Bacillati</taxon>
        <taxon>Bacillota</taxon>
        <taxon>Bacilli</taxon>
        <taxon>Lactobacillales</taxon>
        <taxon>Lactobacillaceae</taxon>
        <taxon>Levilactobacillus</taxon>
    </lineage>
</organism>
<dbReference type="InterPro" id="IPR004590">
    <property type="entry name" value="ssDNA_annealing_RecT"/>
</dbReference>
<sequence length="321" mass="35362">MANKLVVSVQNEINNMQKNEGLKLPPSYSVGNALNAAWLILSDDSKGPSMLEKCDPRSVSKALLNMAIQGLSPAKNQCYFIPYGKQCTLQRSYFGSVTVLKQLSSVKDIKAQAVFKGDGFEIGADDEMNLIVTKYQPKFENRDNPIIGAFAYVLQKDGHKVWTVMTKKEIDASWSQSRTHNVQQKFGQEMAQRTIINRAAKLYINSSNDNDLFVKAINDSTESEYDDDQSAKDVTPKKTVADLIEDKPAKDSQEQSEVPQQSESVSEASEIAAESVSESEDSASSEPLTSEANGKEVYDDASGTKQTDLFPNGDGVRSKFD</sequence>
<dbReference type="Proteomes" id="UP001254075">
    <property type="component" value="Unassembled WGS sequence"/>
</dbReference>
<dbReference type="InterPro" id="IPR018330">
    <property type="entry name" value="RecT_fam"/>
</dbReference>
<comment type="caution">
    <text evidence="2">The sequence shown here is derived from an EMBL/GenBank/DDBJ whole genome shotgun (WGS) entry which is preliminary data.</text>
</comment>
<evidence type="ECO:0000313" key="3">
    <source>
        <dbReference type="Proteomes" id="UP001254075"/>
    </source>
</evidence>
<proteinExistence type="predicted"/>
<dbReference type="GO" id="GO:0006259">
    <property type="term" value="P:DNA metabolic process"/>
    <property type="evidence" value="ECO:0007669"/>
    <property type="project" value="InterPro"/>
</dbReference>
<dbReference type="GO" id="GO:0003677">
    <property type="term" value="F:DNA binding"/>
    <property type="evidence" value="ECO:0007669"/>
    <property type="project" value="InterPro"/>
</dbReference>
<name>A0AAW8W3S7_9LACO</name>